<keyword evidence="3" id="KW-1003">Cell membrane</keyword>
<feature type="transmembrane region" description="Helical" evidence="7">
    <location>
        <begin position="94"/>
        <end position="120"/>
    </location>
</feature>
<feature type="transmembrane region" description="Helical" evidence="7">
    <location>
        <begin position="29"/>
        <end position="50"/>
    </location>
</feature>
<dbReference type="InterPro" id="IPR050809">
    <property type="entry name" value="UgpAE/MalFG_permease"/>
</dbReference>
<organism evidence="9 10">
    <name type="scientific">Paenibacillus nasutitermitis</name>
    <dbReference type="NCBI Taxonomy" id="1652958"/>
    <lineage>
        <taxon>Bacteria</taxon>
        <taxon>Bacillati</taxon>
        <taxon>Bacillota</taxon>
        <taxon>Bacilli</taxon>
        <taxon>Bacillales</taxon>
        <taxon>Paenibacillaceae</taxon>
        <taxon>Paenibacillus</taxon>
    </lineage>
</organism>
<feature type="transmembrane region" description="Helical" evidence="7">
    <location>
        <begin position="284"/>
        <end position="309"/>
    </location>
</feature>
<evidence type="ECO:0000259" key="8">
    <source>
        <dbReference type="PROSITE" id="PS50928"/>
    </source>
</evidence>
<keyword evidence="6 7" id="KW-0472">Membrane</keyword>
<comment type="subcellular location">
    <subcellularLocation>
        <location evidence="1 7">Cell membrane</location>
        <topology evidence="1 7">Multi-pass membrane protein</topology>
    </subcellularLocation>
</comment>
<accession>A0A917DMD0</accession>
<reference evidence="9" key="1">
    <citation type="journal article" date="2014" name="Int. J. Syst. Evol. Microbiol.">
        <title>Complete genome sequence of Corynebacterium casei LMG S-19264T (=DSM 44701T), isolated from a smear-ripened cheese.</title>
        <authorList>
            <consortium name="US DOE Joint Genome Institute (JGI-PGF)"/>
            <person name="Walter F."/>
            <person name="Albersmeier A."/>
            <person name="Kalinowski J."/>
            <person name="Ruckert C."/>
        </authorList>
    </citation>
    <scope>NUCLEOTIDE SEQUENCE</scope>
    <source>
        <strain evidence="9">CGMCC 1.15178</strain>
    </source>
</reference>
<evidence type="ECO:0000256" key="4">
    <source>
        <dbReference type="ARBA" id="ARBA00022692"/>
    </source>
</evidence>
<evidence type="ECO:0000256" key="7">
    <source>
        <dbReference type="RuleBase" id="RU363032"/>
    </source>
</evidence>
<dbReference type="Proteomes" id="UP000612456">
    <property type="component" value="Unassembled WGS sequence"/>
</dbReference>
<evidence type="ECO:0000256" key="5">
    <source>
        <dbReference type="ARBA" id="ARBA00022989"/>
    </source>
</evidence>
<feature type="domain" description="ABC transmembrane type-1" evidence="8">
    <location>
        <begin position="90"/>
        <end position="305"/>
    </location>
</feature>
<dbReference type="PROSITE" id="PS50928">
    <property type="entry name" value="ABC_TM1"/>
    <property type="match status" value="1"/>
</dbReference>
<evidence type="ECO:0000313" key="9">
    <source>
        <dbReference type="EMBL" id="GGD49257.1"/>
    </source>
</evidence>
<dbReference type="EMBL" id="BMHP01000001">
    <property type="protein sequence ID" value="GGD49257.1"/>
    <property type="molecule type" value="Genomic_DNA"/>
</dbReference>
<evidence type="ECO:0000256" key="6">
    <source>
        <dbReference type="ARBA" id="ARBA00023136"/>
    </source>
</evidence>
<dbReference type="CDD" id="cd06261">
    <property type="entry name" value="TM_PBP2"/>
    <property type="match status" value="1"/>
</dbReference>
<gene>
    <name evidence="9" type="ORF">GCM10010911_03490</name>
</gene>
<reference evidence="9" key="2">
    <citation type="submission" date="2020-09" db="EMBL/GenBank/DDBJ databases">
        <authorList>
            <person name="Sun Q."/>
            <person name="Zhou Y."/>
        </authorList>
    </citation>
    <scope>NUCLEOTIDE SEQUENCE</scope>
    <source>
        <strain evidence="9">CGMCC 1.15178</strain>
    </source>
</reference>
<evidence type="ECO:0000256" key="3">
    <source>
        <dbReference type="ARBA" id="ARBA00022475"/>
    </source>
</evidence>
<comment type="similarity">
    <text evidence="7">Belongs to the binding-protein-dependent transport system permease family.</text>
</comment>
<name>A0A917DMD0_9BACL</name>
<evidence type="ECO:0000256" key="2">
    <source>
        <dbReference type="ARBA" id="ARBA00022448"/>
    </source>
</evidence>
<proteinExistence type="inferred from homology"/>
<evidence type="ECO:0000313" key="10">
    <source>
        <dbReference type="Proteomes" id="UP000612456"/>
    </source>
</evidence>
<keyword evidence="5 7" id="KW-1133">Transmembrane helix</keyword>
<feature type="transmembrane region" description="Helical" evidence="7">
    <location>
        <begin position="181"/>
        <end position="203"/>
    </location>
</feature>
<dbReference type="SUPFAM" id="SSF161098">
    <property type="entry name" value="MetI-like"/>
    <property type="match status" value="1"/>
</dbReference>
<dbReference type="GO" id="GO:0005886">
    <property type="term" value="C:plasma membrane"/>
    <property type="evidence" value="ECO:0007669"/>
    <property type="project" value="UniProtKB-SubCell"/>
</dbReference>
<sequence>MKNSTYLVPLLEKKSSPFRNLRRSMKVNWPLYLLLLPPLLYFLVFCYWPMYGVQIAFKDFWASKGIVGSEWVGFIHFENFFNSIFFERTVVNTILISVYSIVLGFPAPIIFALLINELISKRFQKIIQNVSYAPYFISQVVMVGIIFIFLAPDKGLVNNFIGLFGFEPIAFMNNPGMFKSIYVLSGIWQSTGWSAIIFIAVLAGIDHEQIEAAVIDGANKWQRIWHISLPYLMPTAVILFILSAGNVMSVGFEKIFLMQNSVNMATSDVISTYVYRLGLQNMEYSFSTAVGLFNSVINFVILIVVNAIAKRTSEVSLW</sequence>
<dbReference type="InterPro" id="IPR035906">
    <property type="entry name" value="MetI-like_sf"/>
</dbReference>
<dbReference type="RefSeq" id="WP_188988520.1">
    <property type="nucleotide sequence ID" value="NZ_BMHP01000001.1"/>
</dbReference>
<feature type="transmembrane region" description="Helical" evidence="7">
    <location>
        <begin position="224"/>
        <end position="244"/>
    </location>
</feature>
<keyword evidence="2 7" id="KW-0813">Transport</keyword>
<protein>
    <submittedName>
        <fullName evidence="9">Sugar ABC transporter permease</fullName>
    </submittedName>
</protein>
<comment type="caution">
    <text evidence="9">The sequence shown here is derived from an EMBL/GenBank/DDBJ whole genome shotgun (WGS) entry which is preliminary data.</text>
</comment>
<dbReference type="Pfam" id="PF00528">
    <property type="entry name" value="BPD_transp_1"/>
    <property type="match status" value="1"/>
</dbReference>
<evidence type="ECO:0000256" key="1">
    <source>
        <dbReference type="ARBA" id="ARBA00004651"/>
    </source>
</evidence>
<feature type="transmembrane region" description="Helical" evidence="7">
    <location>
        <begin position="132"/>
        <end position="151"/>
    </location>
</feature>
<keyword evidence="4 7" id="KW-0812">Transmembrane</keyword>
<dbReference type="Gene3D" id="1.10.3720.10">
    <property type="entry name" value="MetI-like"/>
    <property type="match status" value="1"/>
</dbReference>
<dbReference type="GO" id="GO:0055085">
    <property type="term" value="P:transmembrane transport"/>
    <property type="evidence" value="ECO:0007669"/>
    <property type="project" value="InterPro"/>
</dbReference>
<dbReference type="PANTHER" id="PTHR43227">
    <property type="entry name" value="BLL4140 PROTEIN"/>
    <property type="match status" value="1"/>
</dbReference>
<dbReference type="AlphaFoldDB" id="A0A917DMD0"/>
<keyword evidence="10" id="KW-1185">Reference proteome</keyword>
<dbReference type="InterPro" id="IPR000515">
    <property type="entry name" value="MetI-like"/>
</dbReference>
<dbReference type="PANTHER" id="PTHR43227:SF11">
    <property type="entry name" value="BLL4140 PROTEIN"/>
    <property type="match status" value="1"/>
</dbReference>